<dbReference type="AlphaFoldDB" id="A0A9P6MF12"/>
<dbReference type="EMBL" id="JAAAID010003735">
    <property type="protein sequence ID" value="KAF9996117.1"/>
    <property type="molecule type" value="Genomic_DNA"/>
</dbReference>
<feature type="compositionally biased region" description="Polar residues" evidence="1">
    <location>
        <begin position="10"/>
        <end position="31"/>
    </location>
</feature>
<name>A0A9P6MF12_9FUNG</name>
<dbReference type="Pfam" id="PF17104">
    <property type="entry name" value="YBL010C_LAA2"/>
    <property type="match status" value="1"/>
</dbReference>
<dbReference type="OrthoDB" id="5378975at2759"/>
<accession>A0A9P6MF12</accession>
<feature type="compositionally biased region" description="Polar residues" evidence="1">
    <location>
        <begin position="51"/>
        <end position="61"/>
    </location>
</feature>
<protein>
    <submittedName>
        <fullName evidence="2">Uncharacterized protein</fullName>
    </submittedName>
</protein>
<dbReference type="Proteomes" id="UP000703661">
    <property type="component" value="Unassembled WGS sequence"/>
</dbReference>
<feature type="region of interest" description="Disordered" evidence="1">
    <location>
        <begin position="1"/>
        <end position="31"/>
    </location>
</feature>
<evidence type="ECO:0000256" key="1">
    <source>
        <dbReference type="SAM" id="MobiDB-lite"/>
    </source>
</evidence>
<feature type="region of interest" description="Disordered" evidence="1">
    <location>
        <begin position="45"/>
        <end position="66"/>
    </location>
</feature>
<sequence length="425" mass="45451">MSSTDENEPQEQQIESSTLVDTDVTLSSNPPTTLIDVIDVKVSTSDDLHNNDTNSFGVTESHTTENHATEQVQDDFGDFGSTGKDVPIANGIDGANDDFGDFGATATGGDDGFGDFGTAADDDDGFGDFGTAQTAGGDNGDDDFGDFNDFAGGDGFQDSGDFGEFGGSNDADAFGTPEPAAVEAPVAQVAETAPDFNAVNSRQVENYVLEKLAALYPVNDLSGDNSSSQLLNPDLEDSDAASLLSDQELWVSLCEQSFQGAKSASSAPQFQWKYSDLRKEYYASLGLVVAKEQSMGPSSIVNSASPTSSRSKVSSPMIVSTEAIPARKPLDMEAARAYCQFTKENLGGYSGDEMKDIIAQLTELTRQASEELTYWLDQREQMIMDSEKYNKMIGSLVDRAAQLKTAESRQGAKSKRLTRTSFNLK</sequence>
<reference evidence="2" key="1">
    <citation type="journal article" date="2020" name="Fungal Divers.">
        <title>Resolving the Mortierellaceae phylogeny through synthesis of multi-gene phylogenetics and phylogenomics.</title>
        <authorList>
            <person name="Vandepol N."/>
            <person name="Liber J."/>
            <person name="Desiro A."/>
            <person name="Na H."/>
            <person name="Kennedy M."/>
            <person name="Barry K."/>
            <person name="Grigoriev I.V."/>
            <person name="Miller A.N."/>
            <person name="O'Donnell K."/>
            <person name="Stajich J.E."/>
            <person name="Bonito G."/>
        </authorList>
    </citation>
    <scope>NUCLEOTIDE SEQUENCE</scope>
    <source>
        <strain evidence="2">NRRL 2769</strain>
    </source>
</reference>
<dbReference type="InterPro" id="IPR031355">
    <property type="entry name" value="YBL010C/LAA2-like"/>
</dbReference>
<proteinExistence type="predicted"/>
<evidence type="ECO:0000313" key="2">
    <source>
        <dbReference type="EMBL" id="KAF9996117.1"/>
    </source>
</evidence>
<gene>
    <name evidence="2" type="ORF">BGZ80_007340</name>
</gene>
<keyword evidence="3" id="KW-1185">Reference proteome</keyword>
<dbReference type="PANTHER" id="PTHR38698">
    <property type="entry name" value="EXPRESSED PROTEIN"/>
    <property type="match status" value="1"/>
</dbReference>
<dbReference type="PANTHER" id="PTHR38698:SF1">
    <property type="entry name" value="FUNGAL PROTEIN"/>
    <property type="match status" value="1"/>
</dbReference>
<organism evidence="2 3">
    <name type="scientific">Entomortierella chlamydospora</name>
    <dbReference type="NCBI Taxonomy" id="101097"/>
    <lineage>
        <taxon>Eukaryota</taxon>
        <taxon>Fungi</taxon>
        <taxon>Fungi incertae sedis</taxon>
        <taxon>Mucoromycota</taxon>
        <taxon>Mortierellomycotina</taxon>
        <taxon>Mortierellomycetes</taxon>
        <taxon>Mortierellales</taxon>
        <taxon>Mortierellaceae</taxon>
        <taxon>Entomortierella</taxon>
    </lineage>
</organism>
<comment type="caution">
    <text evidence="2">The sequence shown here is derived from an EMBL/GenBank/DDBJ whole genome shotgun (WGS) entry which is preliminary data.</text>
</comment>
<feature type="region of interest" description="Disordered" evidence="1">
    <location>
        <begin position="405"/>
        <end position="425"/>
    </location>
</feature>
<evidence type="ECO:0000313" key="3">
    <source>
        <dbReference type="Proteomes" id="UP000703661"/>
    </source>
</evidence>